<gene>
    <name evidence="5" type="ORF">SAMN02745136_00034</name>
</gene>
<dbReference type="Pfam" id="PF13385">
    <property type="entry name" value="Laminin_G_3"/>
    <property type="match status" value="1"/>
</dbReference>
<keyword evidence="1" id="KW-0326">Glycosidase</keyword>
<organism evidence="5 6">
    <name type="scientific">Anaerocolumna jejuensis DSM 15929</name>
    <dbReference type="NCBI Taxonomy" id="1121322"/>
    <lineage>
        <taxon>Bacteria</taxon>
        <taxon>Bacillati</taxon>
        <taxon>Bacillota</taxon>
        <taxon>Clostridia</taxon>
        <taxon>Lachnospirales</taxon>
        <taxon>Lachnospiraceae</taxon>
        <taxon>Anaerocolumna</taxon>
    </lineage>
</organism>
<dbReference type="RefSeq" id="WP_073271617.1">
    <property type="nucleotide sequence ID" value="NZ_FRAC01000006.1"/>
</dbReference>
<protein>
    <submittedName>
        <fullName evidence="5">Fn3 associated</fullName>
    </submittedName>
</protein>
<dbReference type="Gene3D" id="1.20.1270.90">
    <property type="entry name" value="AF1782-like"/>
    <property type="match status" value="1"/>
</dbReference>
<feature type="chain" id="PRO_5012296791" evidence="3">
    <location>
        <begin position="36"/>
        <end position="2415"/>
    </location>
</feature>
<evidence type="ECO:0000256" key="1">
    <source>
        <dbReference type="ARBA" id="ARBA00023295"/>
    </source>
</evidence>
<dbReference type="SUPFAM" id="SSF49899">
    <property type="entry name" value="Concanavalin A-like lectins/glucanases"/>
    <property type="match status" value="1"/>
</dbReference>
<dbReference type="GO" id="GO:0016798">
    <property type="term" value="F:hydrolase activity, acting on glycosyl bonds"/>
    <property type="evidence" value="ECO:0007669"/>
    <property type="project" value="UniProtKB-KW"/>
</dbReference>
<dbReference type="Gene3D" id="2.60.40.1080">
    <property type="match status" value="2"/>
</dbReference>
<dbReference type="InterPro" id="IPR008979">
    <property type="entry name" value="Galactose-bd-like_sf"/>
</dbReference>
<dbReference type="STRING" id="1121322.SAMN02745136_00034"/>
<dbReference type="OrthoDB" id="9761789at2"/>
<dbReference type="Pfam" id="PF07532">
    <property type="entry name" value="Big_4"/>
    <property type="match status" value="1"/>
</dbReference>
<dbReference type="Pfam" id="PF00754">
    <property type="entry name" value="F5_F8_type_C"/>
    <property type="match status" value="1"/>
</dbReference>
<dbReference type="InterPro" id="IPR013783">
    <property type="entry name" value="Ig-like_fold"/>
</dbReference>
<keyword evidence="3" id="KW-0732">Signal</keyword>
<dbReference type="Gene3D" id="2.60.120.200">
    <property type="match status" value="1"/>
</dbReference>
<dbReference type="Pfam" id="PF13290">
    <property type="entry name" value="CHB_HEX_C_1"/>
    <property type="match status" value="2"/>
</dbReference>
<dbReference type="InterPro" id="IPR008964">
    <property type="entry name" value="Invasin/intimin_cell_adhesion"/>
</dbReference>
<keyword evidence="1" id="KW-0378">Hydrolase</keyword>
<feature type="region of interest" description="Disordered" evidence="2">
    <location>
        <begin position="52"/>
        <end position="74"/>
    </location>
</feature>
<proteinExistence type="predicted"/>
<dbReference type="InterPro" id="IPR003343">
    <property type="entry name" value="Big_2"/>
</dbReference>
<feature type="signal peptide" evidence="3">
    <location>
        <begin position="1"/>
        <end position="35"/>
    </location>
</feature>
<reference evidence="5 6" key="1">
    <citation type="submission" date="2016-11" db="EMBL/GenBank/DDBJ databases">
        <authorList>
            <person name="Jaros S."/>
            <person name="Januszkiewicz K."/>
            <person name="Wedrychowicz H."/>
        </authorList>
    </citation>
    <scope>NUCLEOTIDE SEQUENCE [LARGE SCALE GENOMIC DNA]</scope>
    <source>
        <strain evidence="5 6">DSM 15929</strain>
    </source>
</reference>
<evidence type="ECO:0000259" key="4">
    <source>
        <dbReference type="PROSITE" id="PS50022"/>
    </source>
</evidence>
<dbReference type="Gene3D" id="2.60.120.260">
    <property type="entry name" value="Galactose-binding domain-like"/>
    <property type="match status" value="2"/>
</dbReference>
<dbReference type="SUPFAM" id="SSF49373">
    <property type="entry name" value="Invasin/intimin cell-adhesion fragments"/>
    <property type="match status" value="1"/>
</dbReference>
<name>A0A1M6JDH2_9FIRM</name>
<dbReference type="Proteomes" id="UP000184386">
    <property type="component" value="Unassembled WGS sequence"/>
</dbReference>
<dbReference type="EMBL" id="FRAC01000006">
    <property type="protein sequence ID" value="SHJ44642.1"/>
    <property type="molecule type" value="Genomic_DNA"/>
</dbReference>
<evidence type="ECO:0000256" key="3">
    <source>
        <dbReference type="SAM" id="SignalP"/>
    </source>
</evidence>
<feature type="domain" description="F5/8 type C" evidence="4">
    <location>
        <begin position="1423"/>
        <end position="1528"/>
    </location>
</feature>
<sequence length="2415" mass="261938">MKGLLDLRAVKRCLSVVLSSAMLITLLPPSMYAKAETGTPAATVSVTDTALKKTETESGRKVSEQPEEAPLSDTAVVTKTSDGYKMVNRYFIVETGKYGQITSLQLQGDDYPTNYVMNARNSPSQNTAGHQWLGELMFRAKAGDAAEYTEQNTSRSDSGRTVELQNNKVVVTYQNAAEAKGIKDFKLIETYSLVGDKLRWEITVKNTKKEKLTIGDFGLPMPFNERWPGGEEIYETRTVDHYFVGRQSSYVYVTRPSGLGMYLLLTPDTGTNAGFEYADHWRTEERASDEKEWCQDQSGWASGLNVYYMYSDDIKKTNRGYLGSTKLELAPGESRTYAFNFSGVKDDTNMKSALYQEGIIDAVAVPGMAYSINMPGKFYLHTPLSKDEISFSVQCPHEMNIFTGKGIVSNLPACKKTAENTWVKYNKTVILDGEQYHVYDVHFGDLGQNNVTLTYNGGKSQTVLQFYMMDDVASALAAHSDFMVEKTQFNAPLAISDKVFDDWMMDSKKRRAETDPAYWQKNYWGWGDDWALTHGEYIAEKNVYQPVAKEIQAVDEYLDIAVWNGLMREHQKDYLIHDFLMESPNSSPTYRGYAYPHIYNTYFSMYKLASKYPDMIRYTEDADTYLLRAFHILKALYGSTVSYNWSTGLMGELTTPDIISALEKEGYYSEAQAVKDIMARKYDNFKNTKYPYGSEYSYDNTGEEAVYTLAKMNLAADEDNARAMMNKIDLKTRACRGLQPVWYYYADPTTICGDAWWQFQYTAALAGYCMDDWLRLQDNRMTETERAIASRLNYGAKLANLTCINSGQIDADGENIGAVAWTYQSELGNLGGQGTGGGSLHNGWRQMSGESDLGLFGALQILSSDVVLDPVFGLFGYGCNVAEEAGGYRVTPLDGLSTRLNFINQKLYVELDRDQYTSAKVAKDNTLVELSVKNLEKSAHTTDVNVSGLQPGFYEVFVNGTLTGSFRSAEQKASAVTLALPAAATAEVVIKAGTASENKAPVVTLDAGKTVAVSDNTRLAAAAADDGYTGSTLHYSWKAVSTPADAVASLATPDKQITKVTFDKTGDYVFEVTVNDSELSTSKQIRVTVTPDPALPETVADFTFDDGTVVGTNKLLANSRSGSLQAAIDDNSALADAKEGKGVLFTGSISGGYVELPGALTRNLRNATISMDVKLAGDQTNKTTLFELGDRMAVEFINGNTVSMTINGRQASTGVEFAPGYWKNIELTAKGDDYILYINGIRKAELSNTGLVLADINTDNQRYLIGRSNIESNPFLKGTIDNFIVKSTAMTEEEMKKAYGSGDHKILSAKTAAIITNIGIAPALPVKVNALFSDGVYEPYEVVWDAVSPGSYAAAGTFTVKGRLKGTEIPVSVTVIVVMGTLQNIAGDAAPSAIYNNPGDLGGVKGLNDGFDPKNSADTSHGAWHNWGGNNSAPAWIQYNWTDTQLITGIDMYFFKDGSGNFCPSNYSIEYLNEEGNWCSVTNAAGLGVKTNTYNKTSFDAVVTKALRVTMTPAALGCGVIEWRVYAFKQGTVVEKASLNAAISAAEGLKASLFTAGMENVIAALALAKAVAEDKNSTQEAVDSAANALNTAIVSLTPIGNNMAFCASVYASYTSSWEKLSSVNDGAVSSVSNSSECSHWGTWGHPDVTSETVTYTWGLPIKISSSELYIWNDGGGIHTPTGYIYEYLDSSGAWKEVTNGAGYQINLDGFNTTVFDEIVTTAFRVTMTKESDSSDVGLGLVEWKVIGSKVSRVPEVIITTNPTDTSAVSNEGAVLVKIDSAVIEPAASVSGSAISVTGSAIYVTTDGSVPTVNSPLYTGEFVVSANNEAGETVVIKAIQAIPGWINSSIAQKAIIFLPKEAVPKKLSAPVILTEPVNILELENNARVSVRLSAAEDSTVIYYTLDGSQPDKNSSRYNGVFEVFTGNKAGETKVLKAISTKEGWLDSSVVQKPVTFKAAAPAVTPVPNSPQTPVVSPVVALPVVVAVRGGAGKASASLSVTSQKGLMDISVHIDTEDLLKQLEKEDSSQQAIEIPIITDDLIHQAADGKLDKVNISVVLPGKVLSGNKLDRINIKLPKELLKAAKEKGISIKVSAKDENGREFFSWSFDRENLANSSRSLKDVNLVLSVKKVSELTSVKQLLSTTPDANTGIVISFHHEGILPAQADVRVYAGDIMAKGSGTVYLYYYNEDTNTLETLPYSSDYSVDSEGYITINLIHCSDYVVLPKPADNKVVTSLPKQIKVSINQNTLYAGGTCDNRAQITVKVPSTLEIVPSLNNKTSNGAMGAMTITYKSSNKKVVKVDGNGRVTAAGAGTAAIMTVIKLYYNETVIIKTKITVKKASIQFTSSTSSLKVGGTFVFKIAAKGLDLRNAEWKTLNKSIITINKNGKAAAVSKGTDYVIVTIGKVTKKTKVVVK</sequence>
<dbReference type="Pfam" id="PF18951">
    <property type="entry name" value="DUF5695"/>
    <property type="match status" value="2"/>
</dbReference>
<evidence type="ECO:0000313" key="5">
    <source>
        <dbReference type="EMBL" id="SHJ44642.1"/>
    </source>
</evidence>
<feature type="compositionally biased region" description="Basic and acidic residues" evidence="2">
    <location>
        <begin position="52"/>
        <end position="64"/>
    </location>
</feature>
<accession>A0A1M6JDH2</accession>
<dbReference type="PROSITE" id="PS50022">
    <property type="entry name" value="FA58C_3"/>
    <property type="match status" value="1"/>
</dbReference>
<dbReference type="InterPro" id="IPR059177">
    <property type="entry name" value="GH29D-like_dom"/>
</dbReference>
<evidence type="ECO:0000256" key="2">
    <source>
        <dbReference type="SAM" id="MobiDB-lite"/>
    </source>
</evidence>
<dbReference type="InterPro" id="IPR043750">
    <property type="entry name" value="DUF5695"/>
</dbReference>
<evidence type="ECO:0000313" key="6">
    <source>
        <dbReference type="Proteomes" id="UP000184386"/>
    </source>
</evidence>
<dbReference type="Pfam" id="PF22352">
    <property type="entry name" value="K319L-like_PKD"/>
    <property type="match status" value="1"/>
</dbReference>
<dbReference type="SMART" id="SM00635">
    <property type="entry name" value="BID_2"/>
    <property type="match status" value="1"/>
</dbReference>
<dbReference type="InterPro" id="IPR013320">
    <property type="entry name" value="ConA-like_dom_sf"/>
</dbReference>
<dbReference type="InterPro" id="IPR011081">
    <property type="entry name" value="Big_4"/>
</dbReference>
<keyword evidence="6" id="KW-1185">Reference proteome</keyword>
<dbReference type="Gene3D" id="2.60.40.10">
    <property type="entry name" value="Immunoglobulins"/>
    <property type="match status" value="1"/>
</dbReference>
<dbReference type="InterPro" id="IPR000421">
    <property type="entry name" value="FA58C"/>
</dbReference>
<dbReference type="SUPFAM" id="SSF49785">
    <property type="entry name" value="Galactose-binding domain-like"/>
    <property type="match status" value="1"/>
</dbReference>